<dbReference type="EMBL" id="CDSC02000316">
    <property type="protein sequence ID" value="SEH91259.1"/>
    <property type="molecule type" value="Genomic_DNA"/>
</dbReference>
<protein>
    <submittedName>
        <fullName evidence="2">Protein containing TfoX, C-terminal domain</fullName>
    </submittedName>
</protein>
<name>A0A1H6LRA1_9GAMM</name>
<dbReference type="InterPro" id="IPR007077">
    <property type="entry name" value="TfoX_C"/>
</dbReference>
<dbReference type="Proteomes" id="UP000198988">
    <property type="component" value="Unassembled WGS sequence"/>
</dbReference>
<dbReference type="Pfam" id="PF04994">
    <property type="entry name" value="TfoX_C"/>
    <property type="match status" value="1"/>
</dbReference>
<organism evidence="2 3">
    <name type="scientific">Bathymodiolus azoricus thioautotrophic gill symbiont</name>
    <dbReference type="NCBI Taxonomy" id="235205"/>
    <lineage>
        <taxon>Bacteria</taxon>
        <taxon>Pseudomonadati</taxon>
        <taxon>Pseudomonadota</taxon>
        <taxon>Gammaproteobacteria</taxon>
        <taxon>sulfur-oxidizing symbionts</taxon>
    </lineage>
</organism>
<dbReference type="AlphaFoldDB" id="A0A1H6LRA1"/>
<reference evidence="3" key="1">
    <citation type="submission" date="2016-06" db="EMBL/GenBank/DDBJ databases">
        <authorList>
            <person name="Petersen J."/>
            <person name="Sayavedra L."/>
        </authorList>
    </citation>
    <scope>NUCLEOTIDE SEQUENCE [LARGE SCALE GENOMIC DNA]</scope>
    <source>
        <strain evidence="3">BazSymA</strain>
    </source>
</reference>
<evidence type="ECO:0000313" key="3">
    <source>
        <dbReference type="Proteomes" id="UP000198988"/>
    </source>
</evidence>
<dbReference type="PANTHER" id="PTHR36121">
    <property type="entry name" value="PROTEIN SXY"/>
    <property type="match status" value="1"/>
</dbReference>
<proteinExistence type="predicted"/>
<evidence type="ECO:0000259" key="1">
    <source>
        <dbReference type="Pfam" id="PF04994"/>
    </source>
</evidence>
<gene>
    <name evidence="2" type="ORF">BAZSYMA_ACONTIG17266_0</name>
</gene>
<dbReference type="PANTHER" id="PTHR36121:SF1">
    <property type="entry name" value="PROTEIN SXY"/>
    <property type="match status" value="1"/>
</dbReference>
<dbReference type="Gene3D" id="1.10.150.20">
    <property type="entry name" value="5' to 3' exonuclease, C-terminal subdomain"/>
    <property type="match status" value="1"/>
</dbReference>
<evidence type="ECO:0000313" key="2">
    <source>
        <dbReference type="EMBL" id="SEH91259.1"/>
    </source>
</evidence>
<sequence>MHYMGEISQLKGLGVTSEQQLNAIGVYTKKDLEKIGALEAYIRMKEPYLCFLYALVGALENRSWLDVAHHDKTRLLIELDNLRYPN</sequence>
<dbReference type="InterPro" id="IPR047525">
    <property type="entry name" value="TfoX-like"/>
</dbReference>
<accession>A0A1H6LRA1</accession>
<feature type="domain" description="TfoX C-terminal" evidence="1">
    <location>
        <begin position="6"/>
        <end position="77"/>
    </location>
</feature>